<dbReference type="RefSeq" id="WP_089274181.1">
    <property type="nucleotide sequence ID" value="NZ_FZOC01000003.1"/>
</dbReference>
<dbReference type="InterPro" id="IPR004792">
    <property type="entry name" value="BaiN-like"/>
</dbReference>
<dbReference type="SUPFAM" id="SSF51905">
    <property type="entry name" value="FAD/NAD(P)-binding domain"/>
    <property type="match status" value="1"/>
</dbReference>
<dbReference type="OrthoDB" id="9773233at2"/>
<dbReference type="NCBIfam" id="TIGR00275">
    <property type="entry name" value="aminoacetone oxidase family FAD-binding enzyme"/>
    <property type="match status" value="1"/>
</dbReference>
<comment type="cofactor">
    <cofactor evidence="1">
        <name>FAD</name>
        <dbReference type="ChEBI" id="CHEBI:57692"/>
    </cofactor>
</comment>
<organism evidence="6 7">
    <name type="scientific">Humidesulfovibrio mexicanus</name>
    <dbReference type="NCBI Taxonomy" id="147047"/>
    <lineage>
        <taxon>Bacteria</taxon>
        <taxon>Pseudomonadati</taxon>
        <taxon>Thermodesulfobacteriota</taxon>
        <taxon>Desulfovibrionia</taxon>
        <taxon>Desulfovibrionales</taxon>
        <taxon>Desulfovibrionaceae</taxon>
        <taxon>Humidesulfovibrio</taxon>
    </lineage>
</organism>
<evidence type="ECO:0000256" key="1">
    <source>
        <dbReference type="ARBA" id="ARBA00001974"/>
    </source>
</evidence>
<evidence type="ECO:0000259" key="5">
    <source>
        <dbReference type="Pfam" id="PF22780"/>
    </source>
</evidence>
<dbReference type="Pfam" id="PF03486">
    <property type="entry name" value="HI0933_like"/>
    <property type="match status" value="1"/>
</dbReference>
<keyword evidence="7" id="KW-1185">Reference proteome</keyword>
<dbReference type="PANTHER" id="PTHR42887">
    <property type="entry name" value="OS12G0638800 PROTEIN"/>
    <property type="match status" value="1"/>
</dbReference>
<keyword evidence="3" id="KW-0274">FAD</keyword>
<dbReference type="Gene3D" id="3.50.50.60">
    <property type="entry name" value="FAD/NAD(P)-binding domain"/>
    <property type="match status" value="1"/>
</dbReference>
<dbReference type="Pfam" id="PF22780">
    <property type="entry name" value="HI0933_like_1st"/>
    <property type="match status" value="1"/>
</dbReference>
<name>A0A239ADI9_9BACT</name>
<dbReference type="Gene3D" id="2.40.30.10">
    <property type="entry name" value="Translation factors"/>
    <property type="match status" value="1"/>
</dbReference>
<gene>
    <name evidence="6" type="ORF">SAMN04488503_1982</name>
</gene>
<dbReference type="InterPro" id="IPR057661">
    <property type="entry name" value="RsdA/BaiN/AoA(So)_Rossmann"/>
</dbReference>
<sequence length="423" mass="43913">MPKRTDHIIQPVRPDADVLVLGAGPSGMLCALAAARRDQKRGVSRAIVLVDRERTTAHKLRASGGGRCNCANTNAAPKRYLCGDPRFPGPALKACPAERILDLLRGLGLSAHEEDQGKLFCDQGAEALTNALADACRRAGCRFISGRAITGLAAPADPGGLFRADTEAGPLFAPRVALALGSPAWPALGGTDITARLAGMLGLAHVPARPALTPLLLSGADLETSRTLSGLSVPAALSLEAAEGRGAVRVEDDLLFTHQGLSGPAALRISSHWRRGETVTIDLAPGADLPALLRQPGRGKTLARTVLATILPRRLAEARLAALPDGFSALPGKRLAECSRAELDALVRLAAHWRATPKATAGMARAEAASGGLDTRSFSPKTMECRAIPGLFALGEALDVAGDLGGFNLHWAWASGFAAGEAI</sequence>
<evidence type="ECO:0008006" key="8">
    <source>
        <dbReference type="Google" id="ProtNLM"/>
    </source>
</evidence>
<evidence type="ECO:0000313" key="6">
    <source>
        <dbReference type="EMBL" id="SNR92963.1"/>
    </source>
</evidence>
<evidence type="ECO:0000256" key="2">
    <source>
        <dbReference type="ARBA" id="ARBA00022630"/>
    </source>
</evidence>
<protein>
    <recommendedName>
        <fullName evidence="8">Flavoprotein, HI0933 family</fullName>
    </recommendedName>
</protein>
<evidence type="ECO:0000259" key="4">
    <source>
        <dbReference type="Pfam" id="PF03486"/>
    </source>
</evidence>
<dbReference type="Gene3D" id="1.10.8.260">
    <property type="entry name" value="HI0933 insert domain-like"/>
    <property type="match status" value="1"/>
</dbReference>
<dbReference type="PRINTS" id="PR00368">
    <property type="entry name" value="FADPNR"/>
</dbReference>
<accession>A0A239ADI9</accession>
<proteinExistence type="predicted"/>
<feature type="domain" description="RsdA/BaiN/AoA(So)-like Rossmann fold-like" evidence="4">
    <location>
        <begin position="17"/>
        <end position="421"/>
    </location>
</feature>
<dbReference type="AlphaFoldDB" id="A0A239ADI9"/>
<dbReference type="EMBL" id="FZOC01000003">
    <property type="protein sequence ID" value="SNR92963.1"/>
    <property type="molecule type" value="Genomic_DNA"/>
</dbReference>
<dbReference type="InterPro" id="IPR023166">
    <property type="entry name" value="BaiN-like_dom_sf"/>
</dbReference>
<keyword evidence="2" id="KW-0285">Flavoprotein</keyword>
<dbReference type="Proteomes" id="UP000198324">
    <property type="component" value="Unassembled WGS sequence"/>
</dbReference>
<evidence type="ECO:0000256" key="3">
    <source>
        <dbReference type="ARBA" id="ARBA00022827"/>
    </source>
</evidence>
<dbReference type="InterPro" id="IPR055178">
    <property type="entry name" value="RsdA/BaiN/AoA(So)-like_dom"/>
</dbReference>
<dbReference type="PANTHER" id="PTHR42887:SF2">
    <property type="entry name" value="OS12G0638800 PROTEIN"/>
    <property type="match status" value="1"/>
</dbReference>
<dbReference type="InterPro" id="IPR036188">
    <property type="entry name" value="FAD/NAD-bd_sf"/>
</dbReference>
<reference evidence="6 7" key="1">
    <citation type="submission" date="2017-06" db="EMBL/GenBank/DDBJ databases">
        <authorList>
            <person name="Kim H.J."/>
            <person name="Triplett B.A."/>
        </authorList>
    </citation>
    <scope>NUCLEOTIDE SEQUENCE [LARGE SCALE GENOMIC DNA]</scope>
    <source>
        <strain evidence="6 7">DSM 13116</strain>
    </source>
</reference>
<dbReference type="SUPFAM" id="SSF160996">
    <property type="entry name" value="HI0933 insert domain-like"/>
    <property type="match status" value="1"/>
</dbReference>
<feature type="domain" description="RsdA/BaiN/AoA(So)-like insert" evidence="5">
    <location>
        <begin position="209"/>
        <end position="367"/>
    </location>
</feature>
<evidence type="ECO:0000313" key="7">
    <source>
        <dbReference type="Proteomes" id="UP000198324"/>
    </source>
</evidence>